<dbReference type="Gramene" id="PSS08076">
    <property type="protein sequence ID" value="PSS08076"/>
    <property type="gene ID" value="CEY00_Acc18440"/>
</dbReference>
<comment type="caution">
    <text evidence="1">The sequence shown here is derived from an EMBL/GenBank/DDBJ whole genome shotgun (WGS) entry which is preliminary data.</text>
</comment>
<evidence type="ECO:0000313" key="1">
    <source>
        <dbReference type="EMBL" id="PSS08076.1"/>
    </source>
</evidence>
<dbReference type="EMBL" id="NKQK01000016">
    <property type="protein sequence ID" value="PSS08076.1"/>
    <property type="molecule type" value="Genomic_DNA"/>
</dbReference>
<reference evidence="2" key="2">
    <citation type="journal article" date="2018" name="BMC Genomics">
        <title>A manually annotated Actinidia chinensis var. chinensis (kiwifruit) genome highlights the challenges associated with draft genomes and gene prediction in plants.</title>
        <authorList>
            <person name="Pilkington S.M."/>
            <person name="Crowhurst R."/>
            <person name="Hilario E."/>
            <person name="Nardozza S."/>
            <person name="Fraser L."/>
            <person name="Peng Y."/>
            <person name="Gunaseelan K."/>
            <person name="Simpson R."/>
            <person name="Tahir J."/>
            <person name="Deroles S.C."/>
            <person name="Templeton K."/>
            <person name="Luo Z."/>
            <person name="Davy M."/>
            <person name="Cheng C."/>
            <person name="McNeilage M."/>
            <person name="Scaglione D."/>
            <person name="Liu Y."/>
            <person name="Zhang Q."/>
            <person name="Datson P."/>
            <person name="De Silva N."/>
            <person name="Gardiner S.E."/>
            <person name="Bassett H."/>
            <person name="Chagne D."/>
            <person name="McCallum J."/>
            <person name="Dzierzon H."/>
            <person name="Deng C."/>
            <person name="Wang Y.Y."/>
            <person name="Barron L."/>
            <person name="Manako K."/>
            <person name="Bowen J."/>
            <person name="Foster T.M."/>
            <person name="Erridge Z.A."/>
            <person name="Tiffin H."/>
            <person name="Waite C.N."/>
            <person name="Davies K.M."/>
            <person name="Grierson E.P."/>
            <person name="Laing W.A."/>
            <person name="Kirk R."/>
            <person name="Chen X."/>
            <person name="Wood M."/>
            <person name="Montefiori M."/>
            <person name="Brummell D.A."/>
            <person name="Schwinn K.E."/>
            <person name="Catanach A."/>
            <person name="Fullerton C."/>
            <person name="Li D."/>
            <person name="Meiyalaghan S."/>
            <person name="Nieuwenhuizen N."/>
            <person name="Read N."/>
            <person name="Prakash R."/>
            <person name="Hunter D."/>
            <person name="Zhang H."/>
            <person name="McKenzie M."/>
            <person name="Knabel M."/>
            <person name="Harris A."/>
            <person name="Allan A.C."/>
            <person name="Gleave A."/>
            <person name="Chen A."/>
            <person name="Janssen B.J."/>
            <person name="Plunkett B."/>
            <person name="Ampomah-Dwamena C."/>
            <person name="Voogd C."/>
            <person name="Leif D."/>
            <person name="Lafferty D."/>
            <person name="Souleyre E.J.F."/>
            <person name="Varkonyi-Gasic E."/>
            <person name="Gambi F."/>
            <person name="Hanley J."/>
            <person name="Yao J.L."/>
            <person name="Cheung J."/>
            <person name="David K.M."/>
            <person name="Warren B."/>
            <person name="Marsh K."/>
            <person name="Snowden K.C."/>
            <person name="Lin-Wang K."/>
            <person name="Brian L."/>
            <person name="Martinez-Sanchez M."/>
            <person name="Wang M."/>
            <person name="Ileperuma N."/>
            <person name="Macnee N."/>
            <person name="Campin R."/>
            <person name="McAtee P."/>
            <person name="Drummond R.S.M."/>
            <person name="Espley R.V."/>
            <person name="Ireland H.S."/>
            <person name="Wu R."/>
            <person name="Atkinson R.G."/>
            <person name="Karunairetnam S."/>
            <person name="Bulley S."/>
            <person name="Chunkath S."/>
            <person name="Hanley Z."/>
            <person name="Storey R."/>
            <person name="Thrimawithana A.H."/>
            <person name="Thomson S."/>
            <person name="David C."/>
            <person name="Testolin R."/>
            <person name="Huang H."/>
            <person name="Hellens R.P."/>
            <person name="Schaffer R.J."/>
        </authorList>
    </citation>
    <scope>NUCLEOTIDE SEQUENCE [LARGE SCALE GENOMIC DNA]</scope>
    <source>
        <strain evidence="2">cv. Red5</strain>
    </source>
</reference>
<evidence type="ECO:0000313" key="2">
    <source>
        <dbReference type="Proteomes" id="UP000241394"/>
    </source>
</evidence>
<reference evidence="1 2" key="1">
    <citation type="submission" date="2017-07" db="EMBL/GenBank/DDBJ databases">
        <title>An improved, manually edited Actinidia chinensis var. chinensis (kiwifruit) genome highlights the challenges associated with draft genomes and gene prediction in plants.</title>
        <authorList>
            <person name="Pilkington S."/>
            <person name="Crowhurst R."/>
            <person name="Hilario E."/>
            <person name="Nardozza S."/>
            <person name="Fraser L."/>
            <person name="Peng Y."/>
            <person name="Gunaseelan K."/>
            <person name="Simpson R."/>
            <person name="Tahir J."/>
            <person name="Deroles S."/>
            <person name="Templeton K."/>
            <person name="Luo Z."/>
            <person name="Davy M."/>
            <person name="Cheng C."/>
            <person name="Mcneilage M."/>
            <person name="Scaglione D."/>
            <person name="Liu Y."/>
            <person name="Zhang Q."/>
            <person name="Datson P."/>
            <person name="De Silva N."/>
            <person name="Gardiner S."/>
            <person name="Bassett H."/>
            <person name="Chagne D."/>
            <person name="Mccallum J."/>
            <person name="Dzierzon H."/>
            <person name="Deng C."/>
            <person name="Wang Y.-Y."/>
            <person name="Barron N."/>
            <person name="Manako K."/>
            <person name="Bowen J."/>
            <person name="Foster T."/>
            <person name="Erridge Z."/>
            <person name="Tiffin H."/>
            <person name="Waite C."/>
            <person name="Davies K."/>
            <person name="Grierson E."/>
            <person name="Laing W."/>
            <person name="Kirk R."/>
            <person name="Chen X."/>
            <person name="Wood M."/>
            <person name="Montefiori M."/>
            <person name="Brummell D."/>
            <person name="Schwinn K."/>
            <person name="Catanach A."/>
            <person name="Fullerton C."/>
            <person name="Li D."/>
            <person name="Meiyalaghan S."/>
            <person name="Nieuwenhuizen N."/>
            <person name="Read N."/>
            <person name="Prakash R."/>
            <person name="Hunter D."/>
            <person name="Zhang H."/>
            <person name="Mckenzie M."/>
            <person name="Knabel M."/>
            <person name="Harris A."/>
            <person name="Allan A."/>
            <person name="Chen A."/>
            <person name="Janssen B."/>
            <person name="Plunkett B."/>
            <person name="Dwamena C."/>
            <person name="Voogd C."/>
            <person name="Leif D."/>
            <person name="Lafferty D."/>
            <person name="Souleyre E."/>
            <person name="Varkonyi-Gasic E."/>
            <person name="Gambi F."/>
            <person name="Hanley J."/>
            <person name="Yao J.-L."/>
            <person name="Cheung J."/>
            <person name="David K."/>
            <person name="Warren B."/>
            <person name="Marsh K."/>
            <person name="Snowden K."/>
            <person name="Lin-Wang K."/>
            <person name="Brian L."/>
            <person name="Martinez-Sanchez M."/>
            <person name="Wang M."/>
            <person name="Ileperuma N."/>
            <person name="Macnee N."/>
            <person name="Campin R."/>
            <person name="Mcatee P."/>
            <person name="Drummond R."/>
            <person name="Espley R."/>
            <person name="Ireland H."/>
            <person name="Wu R."/>
            <person name="Atkinson R."/>
            <person name="Karunairetnam S."/>
            <person name="Bulley S."/>
            <person name="Chunkath S."/>
            <person name="Hanley Z."/>
            <person name="Storey R."/>
            <person name="Thrimawithana A."/>
            <person name="Thomson S."/>
            <person name="David C."/>
            <person name="Testolin R."/>
        </authorList>
    </citation>
    <scope>NUCLEOTIDE SEQUENCE [LARGE SCALE GENOMIC DNA]</scope>
    <source>
        <strain evidence="2">cv. Red5</strain>
        <tissue evidence="1">Young leaf</tissue>
    </source>
</reference>
<protein>
    <submittedName>
        <fullName evidence="1">Myosin-6 like</fullName>
    </submittedName>
</protein>
<dbReference type="AlphaFoldDB" id="A0A2R6QHM8"/>
<proteinExistence type="predicted"/>
<dbReference type="InParanoid" id="A0A2R6QHM8"/>
<organism evidence="1 2">
    <name type="scientific">Actinidia chinensis var. chinensis</name>
    <name type="common">Chinese soft-hair kiwi</name>
    <dbReference type="NCBI Taxonomy" id="1590841"/>
    <lineage>
        <taxon>Eukaryota</taxon>
        <taxon>Viridiplantae</taxon>
        <taxon>Streptophyta</taxon>
        <taxon>Embryophyta</taxon>
        <taxon>Tracheophyta</taxon>
        <taxon>Spermatophyta</taxon>
        <taxon>Magnoliopsida</taxon>
        <taxon>eudicotyledons</taxon>
        <taxon>Gunneridae</taxon>
        <taxon>Pentapetalae</taxon>
        <taxon>asterids</taxon>
        <taxon>Ericales</taxon>
        <taxon>Actinidiaceae</taxon>
        <taxon>Actinidia</taxon>
    </lineage>
</organism>
<dbReference type="OrthoDB" id="10501078at2759"/>
<keyword evidence="2" id="KW-1185">Reference proteome</keyword>
<gene>
    <name evidence="1" type="ORF">CEY00_Acc18440</name>
</gene>
<name>A0A2R6QHM8_ACTCC</name>
<sequence>MSACHLSMYSQLSSTLSCHSWCFVTHMFSERTIIDVEDSFPSWVFDHLGVYHVMDPNVREDLVPPPMEEIVEPRDDPQLVEDVRSPPEKETNAKPHFSIFEDYPCNVKGWKMKFFFVSGDDWEVAHGESREFVVLSSLVKRSDVIVQKLDLGEFYSVKNLLRSKVFFKYFPLAQQMEYSGRDNEGREVNACDVAQVRANEVMFKKVDLKKLVSRAQAKAIVKRARPTQDAALETSLSKRKTPLVKATKSAKSTIPLDSITSRTMSAHPDGGDKTTSVHLGVFLGLEALVIKNPTTSKKLASKMELDKVDLDLAEEGDEVAEVDRDETAVQDQVSPIEGGKKGITLLGQF</sequence>
<dbReference type="Proteomes" id="UP000241394">
    <property type="component" value="Chromosome LG16"/>
</dbReference>
<accession>A0A2R6QHM8</accession>